<sequence>MTMRMASPLWIAALLAAILGALLTAAVFGFFYAYASSVMFGFDTLSEQNAVIAMQGVNATVRNRYFAPAFFGPAPMLLLAAGLAYLADARQAGFAFAAAAVVYMFAAFLPTMLVNVPMNDALARVSARGSDVAQVWAEYSPRWQWWNLARTVASGFSVLLALFGLVSLGASARTTSRVPASMGRLEAARVAS</sequence>
<feature type="transmembrane region" description="Helical" evidence="1">
    <location>
        <begin position="65"/>
        <end position="87"/>
    </location>
</feature>
<organism evidence="2 3">
    <name type="scientific">Variibacter gotjawalensis</name>
    <dbReference type="NCBI Taxonomy" id="1333996"/>
    <lineage>
        <taxon>Bacteria</taxon>
        <taxon>Pseudomonadati</taxon>
        <taxon>Pseudomonadota</taxon>
        <taxon>Alphaproteobacteria</taxon>
        <taxon>Hyphomicrobiales</taxon>
        <taxon>Nitrobacteraceae</taxon>
        <taxon>Variibacter</taxon>
    </lineage>
</organism>
<dbReference type="Pfam" id="PF08592">
    <property type="entry name" value="Anthrone_oxy"/>
    <property type="match status" value="1"/>
</dbReference>
<dbReference type="KEGG" id="vgo:GJW-30_1_03548"/>
<feature type="transmembrane region" description="Helical" evidence="1">
    <location>
        <begin position="94"/>
        <end position="114"/>
    </location>
</feature>
<reference evidence="2 3" key="1">
    <citation type="submission" date="2015-08" db="EMBL/GenBank/DDBJ databases">
        <title>Investigation of the bacterial diversity of lava forest soil.</title>
        <authorList>
            <person name="Lee J.S."/>
        </authorList>
    </citation>
    <scope>NUCLEOTIDE SEQUENCE [LARGE SCALE GENOMIC DNA]</scope>
    <source>
        <strain evidence="2 3">GJW-30</strain>
    </source>
</reference>
<evidence type="ECO:0000256" key="1">
    <source>
        <dbReference type="SAM" id="Phobius"/>
    </source>
</evidence>
<dbReference type="InterPro" id="IPR013901">
    <property type="entry name" value="Anthrone_oxy"/>
</dbReference>
<dbReference type="RefSeq" id="WP_245408549.1">
    <property type="nucleotide sequence ID" value="NZ_AP014946.1"/>
</dbReference>
<accession>A0A0S3PYJ7</accession>
<evidence type="ECO:0000313" key="3">
    <source>
        <dbReference type="Proteomes" id="UP000236884"/>
    </source>
</evidence>
<evidence type="ECO:0000313" key="2">
    <source>
        <dbReference type="EMBL" id="BAT60998.1"/>
    </source>
</evidence>
<dbReference type="Proteomes" id="UP000236884">
    <property type="component" value="Chromosome"/>
</dbReference>
<name>A0A0S3PYJ7_9BRAD</name>
<gene>
    <name evidence="2" type="ORF">GJW-30_1_03548</name>
</gene>
<evidence type="ECO:0008006" key="4">
    <source>
        <dbReference type="Google" id="ProtNLM"/>
    </source>
</evidence>
<dbReference type="AlphaFoldDB" id="A0A0S3PYJ7"/>
<dbReference type="EMBL" id="AP014946">
    <property type="protein sequence ID" value="BAT60998.1"/>
    <property type="molecule type" value="Genomic_DNA"/>
</dbReference>
<keyword evidence="1" id="KW-0472">Membrane</keyword>
<keyword evidence="1" id="KW-0812">Transmembrane</keyword>
<keyword evidence="1" id="KW-1133">Transmembrane helix</keyword>
<proteinExistence type="predicted"/>
<feature type="transmembrane region" description="Helical" evidence="1">
    <location>
        <begin position="152"/>
        <end position="172"/>
    </location>
</feature>
<keyword evidence="3" id="KW-1185">Reference proteome</keyword>
<protein>
    <recommendedName>
        <fullName evidence="4">DUF1772 domain-containing protein</fullName>
    </recommendedName>
</protein>